<dbReference type="SMART" id="SM00028">
    <property type="entry name" value="TPR"/>
    <property type="match status" value="7"/>
</dbReference>
<dbReference type="Pfam" id="PF13424">
    <property type="entry name" value="TPR_12"/>
    <property type="match status" value="1"/>
</dbReference>
<dbReference type="InterPro" id="IPR043128">
    <property type="entry name" value="Rev_trsase/Diguanyl_cyclase"/>
</dbReference>
<gene>
    <name evidence="6" type="ORF">AKJ17_01830</name>
</gene>
<feature type="signal peptide" evidence="4">
    <location>
        <begin position="1"/>
        <end position="22"/>
    </location>
</feature>
<dbReference type="InterPro" id="IPR050469">
    <property type="entry name" value="Diguanylate_Cyclase"/>
</dbReference>
<reference evidence="7" key="1">
    <citation type="submission" date="2015-08" db="EMBL/GenBank/DDBJ databases">
        <title>Vibrio galatheae sp. nov., a novel member of the Vibrionaceae family isolated from the Solomon Islands.</title>
        <authorList>
            <person name="Giubergia S."/>
            <person name="Machado H."/>
            <person name="Mateiu R.V."/>
            <person name="Gram L."/>
        </authorList>
    </citation>
    <scope>NUCLEOTIDE SEQUENCE [LARGE SCALE GENOMIC DNA]</scope>
    <source>
        <strain evidence="7">DSM 19584</strain>
    </source>
</reference>
<dbReference type="EC" id="2.7.7.65" evidence="1"/>
<dbReference type="PROSITE" id="PS50887">
    <property type="entry name" value="GGDEF"/>
    <property type="match status" value="1"/>
</dbReference>
<dbReference type="RefSeq" id="WP_053394068.1">
    <property type="nucleotide sequence ID" value="NZ_LHPJ01000001.1"/>
</dbReference>
<dbReference type="PANTHER" id="PTHR45138">
    <property type="entry name" value="REGULATORY COMPONENTS OF SENSORY TRANSDUCTION SYSTEM"/>
    <property type="match status" value="1"/>
</dbReference>
<dbReference type="SUPFAM" id="SSF48452">
    <property type="entry name" value="TPR-like"/>
    <property type="match status" value="3"/>
</dbReference>
<dbReference type="GO" id="GO:0005886">
    <property type="term" value="C:plasma membrane"/>
    <property type="evidence" value="ECO:0007669"/>
    <property type="project" value="TreeGrafter"/>
</dbReference>
<dbReference type="SMART" id="SM00267">
    <property type="entry name" value="GGDEF"/>
    <property type="match status" value="1"/>
</dbReference>
<dbReference type="Gene3D" id="1.25.40.10">
    <property type="entry name" value="Tetratricopeptide repeat domain"/>
    <property type="match status" value="2"/>
</dbReference>
<feature type="repeat" description="TPR" evidence="3">
    <location>
        <begin position="174"/>
        <end position="207"/>
    </location>
</feature>
<name>A0A0M0HU11_VIBNE</name>
<keyword evidence="4" id="KW-0732">Signal</keyword>
<dbReference type="EMBL" id="LHPJ01000001">
    <property type="protein sequence ID" value="KOO05555.1"/>
    <property type="molecule type" value="Genomic_DNA"/>
</dbReference>
<dbReference type="PANTHER" id="PTHR45138:SF9">
    <property type="entry name" value="DIGUANYLATE CYCLASE DGCM-RELATED"/>
    <property type="match status" value="1"/>
</dbReference>
<dbReference type="NCBIfam" id="TIGR00254">
    <property type="entry name" value="GGDEF"/>
    <property type="match status" value="1"/>
</dbReference>
<protein>
    <recommendedName>
        <fullName evidence="1">diguanylate cyclase</fullName>
        <ecNumber evidence="1">2.7.7.65</ecNumber>
    </recommendedName>
</protein>
<evidence type="ECO:0000313" key="7">
    <source>
        <dbReference type="Proteomes" id="UP000037515"/>
    </source>
</evidence>
<comment type="caution">
    <text evidence="6">The sequence shown here is derived from an EMBL/GenBank/DDBJ whole genome shotgun (WGS) entry which is preliminary data.</text>
</comment>
<dbReference type="GO" id="GO:0052621">
    <property type="term" value="F:diguanylate cyclase activity"/>
    <property type="evidence" value="ECO:0007669"/>
    <property type="project" value="UniProtKB-EC"/>
</dbReference>
<dbReference type="OrthoDB" id="5906165at2"/>
<evidence type="ECO:0000313" key="6">
    <source>
        <dbReference type="EMBL" id="KOO05555.1"/>
    </source>
</evidence>
<evidence type="ECO:0000259" key="5">
    <source>
        <dbReference type="PROSITE" id="PS50887"/>
    </source>
</evidence>
<organism evidence="6 7">
    <name type="scientific">Vibrio nereis</name>
    <dbReference type="NCBI Taxonomy" id="693"/>
    <lineage>
        <taxon>Bacteria</taxon>
        <taxon>Pseudomonadati</taxon>
        <taxon>Pseudomonadota</taxon>
        <taxon>Gammaproteobacteria</taxon>
        <taxon>Vibrionales</taxon>
        <taxon>Vibrionaceae</taxon>
        <taxon>Vibrio</taxon>
    </lineage>
</organism>
<dbReference type="Gene3D" id="3.30.70.270">
    <property type="match status" value="1"/>
</dbReference>
<dbReference type="InterPro" id="IPR000160">
    <property type="entry name" value="GGDEF_dom"/>
</dbReference>
<dbReference type="GO" id="GO:1902201">
    <property type="term" value="P:negative regulation of bacterial-type flagellum-dependent cell motility"/>
    <property type="evidence" value="ECO:0007669"/>
    <property type="project" value="TreeGrafter"/>
</dbReference>
<dbReference type="Proteomes" id="UP000037515">
    <property type="component" value="Unassembled WGS sequence"/>
</dbReference>
<dbReference type="Pfam" id="PF13181">
    <property type="entry name" value="TPR_8"/>
    <property type="match status" value="2"/>
</dbReference>
<keyword evidence="3" id="KW-0802">TPR repeat</keyword>
<feature type="domain" description="GGDEF" evidence="5">
    <location>
        <begin position="507"/>
        <end position="641"/>
    </location>
</feature>
<dbReference type="STRING" id="693.AKJ17_01830"/>
<proteinExistence type="predicted"/>
<dbReference type="PATRIC" id="fig|693.5.peg.371"/>
<accession>A0A0M0HU11</accession>
<feature type="repeat" description="TPR" evidence="3">
    <location>
        <begin position="251"/>
        <end position="284"/>
    </location>
</feature>
<dbReference type="InterPro" id="IPR029787">
    <property type="entry name" value="Nucleotide_cyclase"/>
</dbReference>
<dbReference type="InterPro" id="IPR011990">
    <property type="entry name" value="TPR-like_helical_dom_sf"/>
</dbReference>
<feature type="chain" id="PRO_5005600235" description="diguanylate cyclase" evidence="4">
    <location>
        <begin position="23"/>
        <end position="656"/>
    </location>
</feature>
<dbReference type="InterPro" id="IPR019734">
    <property type="entry name" value="TPR_rpt"/>
</dbReference>
<evidence type="ECO:0000256" key="1">
    <source>
        <dbReference type="ARBA" id="ARBA00012528"/>
    </source>
</evidence>
<dbReference type="AlphaFoldDB" id="A0A0M0HU11"/>
<dbReference type="Pfam" id="PF00990">
    <property type="entry name" value="GGDEF"/>
    <property type="match status" value="1"/>
</dbReference>
<evidence type="ECO:0000256" key="4">
    <source>
        <dbReference type="SAM" id="SignalP"/>
    </source>
</evidence>
<dbReference type="PROSITE" id="PS50005">
    <property type="entry name" value="TPR"/>
    <property type="match status" value="2"/>
</dbReference>
<keyword evidence="7" id="KW-1185">Reference proteome</keyword>
<dbReference type="CDD" id="cd01949">
    <property type="entry name" value="GGDEF"/>
    <property type="match status" value="1"/>
</dbReference>
<dbReference type="GO" id="GO:0043709">
    <property type="term" value="P:cell adhesion involved in single-species biofilm formation"/>
    <property type="evidence" value="ECO:0007669"/>
    <property type="project" value="TreeGrafter"/>
</dbReference>
<dbReference type="SUPFAM" id="SSF55073">
    <property type="entry name" value="Nucleotide cyclase"/>
    <property type="match status" value="1"/>
</dbReference>
<evidence type="ECO:0000256" key="2">
    <source>
        <dbReference type="ARBA" id="ARBA00034247"/>
    </source>
</evidence>
<comment type="catalytic activity">
    <reaction evidence="2">
        <text>2 GTP = 3',3'-c-di-GMP + 2 diphosphate</text>
        <dbReference type="Rhea" id="RHEA:24898"/>
        <dbReference type="ChEBI" id="CHEBI:33019"/>
        <dbReference type="ChEBI" id="CHEBI:37565"/>
        <dbReference type="ChEBI" id="CHEBI:58805"/>
        <dbReference type="EC" id="2.7.7.65"/>
    </reaction>
</comment>
<evidence type="ECO:0000256" key="3">
    <source>
        <dbReference type="PROSITE-ProRule" id="PRU00339"/>
    </source>
</evidence>
<sequence>MKRLHLLFSIAALLTASLTVSAQDTLSHWEDTYYEVLAQNEQRALSMLQDRYNALSPGVEKLYISSKIHAFMLLRGQPYYGNKLTHNPVYSELEQNFIGALNQEDKLDFESAKAVYRSLLKHYVAENNAEGEALIEYHLCRVLNRQGKFSKASLYCSSLHEHVQNNTFSILPHYRALHVIGNNYDFTGDYRKALEVYKEYLSTIPEHVDPSGVYNDASLLLSGLGNFKLAKEYLNIAIKLRTQSNSQLELAQSHYNMGELLLTEGDFYGAIEHFQKTENVVEKFHYLYGLTYAQLGLGKTHVELEQFDEGSKYLLKALETASIQGNDQIRGEIYLSLAKAHQKQGKYILAEDFANNAKKLADRINSDPLRGLSLKSLAEIAEVQGDYQQALNYYQSYVDIELSKRDKRHQSASLALDAERQKYITDLQYRDMAKKGVEQAEQIDWLTFINRILAMSTISLITLLLASYYSRYKTKQLAEMDLLTGAWARAPAIQNIKKLPRISNENLNYLVILFDLDNLKQINDHHGHPTGDAVLSEIAKTVKDHIAVGDIFGRLGGEEFVIVMKNIDELDVQHKVEALHQAISQITLETVESKKLTISASFSYLNTSKSLADFDVLYSILDQALYQVKQNGKNQIIDAFNAPVTLPTTAYEQAQT</sequence>